<dbReference type="Gene3D" id="3.50.7.10">
    <property type="entry name" value="GroEL"/>
    <property type="match status" value="2"/>
</dbReference>
<dbReference type="InterPro" id="IPR027409">
    <property type="entry name" value="GroEL-like_apical_dom_sf"/>
</dbReference>
<keyword evidence="4" id="KW-1185">Reference proteome</keyword>
<evidence type="ECO:0000256" key="2">
    <source>
        <dbReference type="ARBA" id="ARBA00023186"/>
    </source>
</evidence>
<dbReference type="SUPFAM" id="SSF52029">
    <property type="entry name" value="GroEL apical domain-like"/>
    <property type="match status" value="2"/>
</dbReference>
<comment type="caution">
    <text evidence="3">The sequence shown here is derived from an EMBL/GenBank/DDBJ whole genome shotgun (WGS) entry which is preliminary data.</text>
</comment>
<accession>A0A7J7NAA4</accession>
<evidence type="ECO:0000313" key="3">
    <source>
        <dbReference type="EMBL" id="KAF6163798.1"/>
    </source>
</evidence>
<evidence type="ECO:0000256" key="1">
    <source>
        <dbReference type="ARBA" id="ARBA00006607"/>
    </source>
</evidence>
<dbReference type="InterPro" id="IPR001844">
    <property type="entry name" value="Cpn60/GroEL"/>
</dbReference>
<protein>
    <submittedName>
        <fullName evidence="3">Uncharacterized protein</fullName>
    </submittedName>
</protein>
<proteinExistence type="inferred from homology"/>
<comment type="similarity">
    <text evidence="1">Belongs to the chaperonin (HSP60) family.</text>
</comment>
<name>A0A7J7NAA4_9MAGN</name>
<keyword evidence="2" id="KW-0143">Chaperone</keyword>
<reference evidence="3 4" key="1">
    <citation type="journal article" date="2020" name="IScience">
        <title>Genome Sequencing of the Endangered Kingdonia uniflora (Circaeasteraceae, Ranunculales) Reveals Potential Mechanisms of Evolutionary Specialization.</title>
        <authorList>
            <person name="Sun Y."/>
            <person name="Deng T."/>
            <person name="Zhang A."/>
            <person name="Moore M.J."/>
            <person name="Landis J.B."/>
            <person name="Lin N."/>
            <person name="Zhang H."/>
            <person name="Zhang X."/>
            <person name="Huang J."/>
            <person name="Zhang X."/>
            <person name="Sun H."/>
            <person name="Wang H."/>
        </authorList>
    </citation>
    <scope>NUCLEOTIDE SEQUENCE [LARGE SCALE GENOMIC DNA]</scope>
    <source>
        <strain evidence="3">TB1705</strain>
        <tissue evidence="3">Leaf</tissue>
    </source>
</reference>
<gene>
    <name evidence="3" type="ORF">GIB67_016138</name>
</gene>
<organism evidence="3 4">
    <name type="scientific">Kingdonia uniflora</name>
    <dbReference type="NCBI Taxonomy" id="39325"/>
    <lineage>
        <taxon>Eukaryota</taxon>
        <taxon>Viridiplantae</taxon>
        <taxon>Streptophyta</taxon>
        <taxon>Embryophyta</taxon>
        <taxon>Tracheophyta</taxon>
        <taxon>Spermatophyta</taxon>
        <taxon>Magnoliopsida</taxon>
        <taxon>Ranunculales</taxon>
        <taxon>Circaeasteraceae</taxon>
        <taxon>Kingdonia</taxon>
    </lineage>
</organism>
<evidence type="ECO:0000313" key="4">
    <source>
        <dbReference type="Proteomes" id="UP000541444"/>
    </source>
</evidence>
<dbReference type="AlphaFoldDB" id="A0A7J7NAA4"/>
<dbReference type="GO" id="GO:0042026">
    <property type="term" value="P:protein refolding"/>
    <property type="evidence" value="ECO:0007669"/>
    <property type="project" value="InterPro"/>
</dbReference>
<dbReference type="Proteomes" id="UP000541444">
    <property type="component" value="Unassembled WGS sequence"/>
</dbReference>
<dbReference type="PANTHER" id="PTHR45633">
    <property type="entry name" value="60 KDA HEAT SHOCK PROTEIN, MITOCHONDRIAL"/>
    <property type="match status" value="1"/>
</dbReference>
<sequence length="190" mass="21674">MGTLKIATLKALRFGERKSQYLDDIAILTGDQFISYKIVIRPRKYLFFQTSLRIRSHSSVLQFDNRTLSGYFARGHINLLSATLIREEVGLSLDKAEKEVLGHVAKVVLTKEVTTIVGDKSTQVAVNRRVSQIQNLLEVCFNQLRSLAICTLWYYILVIQVVEQDYEKEKLNKRIAKHFSGVAVIQVSLD</sequence>
<dbReference type="EMBL" id="JACGCM010000963">
    <property type="protein sequence ID" value="KAF6163798.1"/>
    <property type="molecule type" value="Genomic_DNA"/>
</dbReference>
<dbReference type="OrthoDB" id="1733909at2759"/>
<dbReference type="GO" id="GO:0140662">
    <property type="term" value="F:ATP-dependent protein folding chaperone"/>
    <property type="evidence" value="ECO:0007669"/>
    <property type="project" value="InterPro"/>
</dbReference>